<evidence type="ECO:0000313" key="4">
    <source>
        <dbReference type="EMBL" id="QKU35737.1"/>
    </source>
</evidence>
<sequence>MPCSDFMFVSSHDNTVVVGRTMDYWLNLNPHVVVVPPGRKYQSSSPIEECDNKNNGLSWQTIYGFVGIQPINMPTLENIVIDGMNEKGLAFAMLALNSEYPTITFDKKETALEIGLFGAWILGLHATVEEIKTNIQKINIWSPNYKPFNAKLEMHFAVHDANGKNLVIEFTNGGVQIFDNEIGVLTNDPVFPKQLAHLAEYQSSIDLEQFNINGFDIINSSISRFIKLATIINLIKKSENKKSTNKISAVVTAFHILNTIDIPIGTSITYKLGKVYDNYTQWSTVKDLTNKIYYWRSYDDLKINQIVLRKYI</sequence>
<dbReference type="PANTHER" id="PTHR35527">
    <property type="entry name" value="CHOLOYLGLYCINE HYDROLASE"/>
    <property type="match status" value="1"/>
</dbReference>
<name>A0A6N1NTL8_9VIRU</name>
<dbReference type="SUPFAM" id="SSF56235">
    <property type="entry name" value="N-terminal nucleophile aminohydrolases (Ntn hydrolases)"/>
    <property type="match status" value="1"/>
</dbReference>
<accession>A0A6N1NTL8</accession>
<dbReference type="InterPro" id="IPR052193">
    <property type="entry name" value="Peptidase_C59"/>
</dbReference>
<dbReference type="InterPro" id="IPR029055">
    <property type="entry name" value="Ntn_hydrolases_N"/>
</dbReference>
<dbReference type="PANTHER" id="PTHR35527:SF2">
    <property type="entry name" value="HYDROLASE"/>
    <property type="match status" value="1"/>
</dbReference>
<dbReference type="EMBL" id="KY523104">
    <property type="protein sequence ID" value="QKU35737.1"/>
    <property type="molecule type" value="Genomic_DNA"/>
</dbReference>
<protein>
    <submittedName>
        <fullName evidence="4">Linear amide C-N hydrolase</fullName>
    </submittedName>
</protein>
<comment type="similarity">
    <text evidence="1">Belongs to the peptidase C59 family.</text>
</comment>
<keyword evidence="2 4" id="KW-0378">Hydrolase</keyword>
<evidence type="ECO:0000259" key="3">
    <source>
        <dbReference type="Pfam" id="PF02275"/>
    </source>
</evidence>
<dbReference type="GeneID" id="80519182"/>
<dbReference type="GO" id="GO:0016787">
    <property type="term" value="F:hydrolase activity"/>
    <property type="evidence" value="ECO:0007669"/>
    <property type="project" value="UniProtKB-KW"/>
</dbReference>
<dbReference type="InterPro" id="IPR029132">
    <property type="entry name" value="CBAH/NAAA_C"/>
</dbReference>
<reference evidence="4" key="1">
    <citation type="submission" date="2017-01" db="EMBL/GenBank/DDBJ databases">
        <authorList>
            <person name="Assis F.L."/>
            <person name="Abrahao J.S."/>
            <person name="Silva L."/>
            <person name="Khalil J.B."/>
            <person name="Rodrigues R."/>
            <person name="Silva L.S."/>
            <person name="Arantes T."/>
            <person name="Boratto P."/>
            <person name="Andrade M."/>
            <person name="Kroon E.G."/>
            <person name="Ribeiro B."/>
            <person name="Bergier I."/>
            <person name="Seligmann H."/>
            <person name="Ghigo E."/>
            <person name="Colson P."/>
            <person name="Levasseur A."/>
            <person name="Raoult D."/>
            <person name="Scola B.L."/>
        </authorList>
    </citation>
    <scope>NUCLEOTIDE SEQUENCE</scope>
    <source>
        <strain evidence="4">Soda lake</strain>
    </source>
</reference>
<reference evidence="4" key="2">
    <citation type="journal article" date="2018" name="Nat. Commun.">
        <title>Tailed giant Tupanvirus possesses the most complete translational apparatus of the known virosphere.</title>
        <authorList>
            <person name="Abrahao J."/>
            <person name="Silva L."/>
            <person name="Silva L.S."/>
            <person name="Khalil J.Y.B."/>
            <person name="Rodrigues R."/>
            <person name="Arantes T."/>
            <person name="Assis F."/>
            <person name="Boratto P."/>
            <person name="Andrade M."/>
            <person name="Kroon E.G."/>
            <person name="Ribeiro B."/>
            <person name="Bergier I."/>
            <person name="Seligmann H."/>
            <person name="Ghigo E."/>
            <person name="Colson P."/>
            <person name="Levasseur A."/>
            <person name="Kroemer G."/>
            <person name="Raoult D."/>
            <person name="La Scola B."/>
        </authorList>
    </citation>
    <scope>NUCLEOTIDE SEQUENCE [LARGE SCALE GENOMIC DNA]</scope>
    <source>
        <strain evidence="4">Soda lake</strain>
    </source>
</reference>
<dbReference type="RefSeq" id="YP_010782418.1">
    <property type="nucleotide sequence ID" value="NC_075039.1"/>
</dbReference>
<proteinExistence type="inferred from homology"/>
<evidence type="ECO:0000256" key="1">
    <source>
        <dbReference type="ARBA" id="ARBA00006625"/>
    </source>
</evidence>
<feature type="domain" description="Choloylglycine hydrolase/NAAA C-terminal" evidence="3">
    <location>
        <begin position="9"/>
        <end position="309"/>
    </location>
</feature>
<evidence type="ECO:0000256" key="2">
    <source>
        <dbReference type="ARBA" id="ARBA00022801"/>
    </source>
</evidence>
<dbReference type="Gene3D" id="3.60.60.10">
    <property type="entry name" value="Penicillin V Acylase, Chain A"/>
    <property type="match status" value="1"/>
</dbReference>
<dbReference type="KEGG" id="vg:80519182"/>
<dbReference type="Pfam" id="PF02275">
    <property type="entry name" value="CBAH"/>
    <property type="match status" value="1"/>
</dbReference>
<organism evidence="4">
    <name type="scientific">Tupanvirus soda lake</name>
    <dbReference type="NCBI Taxonomy" id="2126985"/>
    <lineage>
        <taxon>Viruses</taxon>
        <taxon>Varidnaviria</taxon>
        <taxon>Bamfordvirae</taxon>
        <taxon>Nucleocytoviricota</taxon>
        <taxon>Megaviricetes</taxon>
        <taxon>Imitervirales</taxon>
        <taxon>Mimiviridae</taxon>
        <taxon>Megamimivirinae</taxon>
        <taxon>Tupanvirus</taxon>
        <taxon>Tupanvirus salinum</taxon>
    </lineage>
</organism>